<evidence type="ECO:0000259" key="2">
    <source>
        <dbReference type="Pfam" id="PF01593"/>
    </source>
</evidence>
<dbReference type="PANTHER" id="PTHR10742">
    <property type="entry name" value="FLAVIN MONOAMINE OXIDASE"/>
    <property type="match status" value="1"/>
</dbReference>
<protein>
    <recommendedName>
        <fullName evidence="2">Amine oxidase domain-containing protein</fullName>
    </recommendedName>
</protein>
<keyword evidence="4" id="KW-1185">Reference proteome</keyword>
<keyword evidence="1" id="KW-0732">Signal</keyword>
<evidence type="ECO:0000256" key="1">
    <source>
        <dbReference type="SAM" id="SignalP"/>
    </source>
</evidence>
<feature type="chain" id="PRO_5041258019" description="Amine oxidase domain-containing protein" evidence="1">
    <location>
        <begin position="20"/>
        <end position="495"/>
    </location>
</feature>
<feature type="domain" description="Amine oxidase" evidence="2">
    <location>
        <begin position="31"/>
        <end position="489"/>
    </location>
</feature>
<comment type="caution">
    <text evidence="3">The sequence shown here is derived from an EMBL/GenBank/DDBJ whole genome shotgun (WGS) entry which is preliminary data.</text>
</comment>
<gene>
    <name evidence="3" type="ORF">Zmor_021359</name>
</gene>
<dbReference type="GO" id="GO:0046592">
    <property type="term" value="F:polyamine oxidase activity"/>
    <property type="evidence" value="ECO:0007669"/>
    <property type="project" value="TreeGrafter"/>
</dbReference>
<accession>A0AA38MAN2</accession>
<dbReference type="SUPFAM" id="SSF54373">
    <property type="entry name" value="FAD-linked reductases, C-terminal domain"/>
    <property type="match status" value="1"/>
</dbReference>
<organism evidence="3 4">
    <name type="scientific">Zophobas morio</name>
    <dbReference type="NCBI Taxonomy" id="2755281"/>
    <lineage>
        <taxon>Eukaryota</taxon>
        <taxon>Metazoa</taxon>
        <taxon>Ecdysozoa</taxon>
        <taxon>Arthropoda</taxon>
        <taxon>Hexapoda</taxon>
        <taxon>Insecta</taxon>
        <taxon>Pterygota</taxon>
        <taxon>Neoptera</taxon>
        <taxon>Endopterygota</taxon>
        <taxon>Coleoptera</taxon>
        <taxon>Polyphaga</taxon>
        <taxon>Cucujiformia</taxon>
        <taxon>Tenebrionidae</taxon>
        <taxon>Zophobas</taxon>
    </lineage>
</organism>
<dbReference type="AlphaFoldDB" id="A0AA38MAN2"/>
<proteinExistence type="predicted"/>
<dbReference type="InterPro" id="IPR002937">
    <property type="entry name" value="Amino_oxidase"/>
</dbReference>
<dbReference type="PRINTS" id="PR00419">
    <property type="entry name" value="ADXRDTASE"/>
</dbReference>
<reference evidence="3" key="1">
    <citation type="journal article" date="2023" name="G3 (Bethesda)">
        <title>Whole genome assemblies of Zophobas morio and Tenebrio molitor.</title>
        <authorList>
            <person name="Kaur S."/>
            <person name="Stinson S.A."/>
            <person name="diCenzo G.C."/>
        </authorList>
    </citation>
    <scope>NUCLEOTIDE SEQUENCE</scope>
    <source>
        <strain evidence="3">QUZm001</strain>
    </source>
</reference>
<dbReference type="Pfam" id="PF01593">
    <property type="entry name" value="Amino_oxidase"/>
    <property type="match status" value="1"/>
</dbReference>
<dbReference type="PANTHER" id="PTHR10742:SF398">
    <property type="entry name" value="AMINE OXIDASE DOMAIN-CONTAINING PROTEIN-RELATED"/>
    <property type="match status" value="1"/>
</dbReference>
<sequence>MRLLIKLLLILCVSAFSKCEPTVLIIGTGPAGIAAATKLLENSITNITILEAENRIGGRINSVKFGKKFVDVGAEYCHGQKNNIVYELVKDLDVLEPISEVFQPALYYSNGSRLDEAFTEELQAVILGYDSSNFNFNATGISIGELFIKKYNATIIQKYSGDTQKIKILNEALRLAEKVSLMIDGAFSWLDTSTVKHYERSEGHQLLVWKGRGYRTILQVLTKEFPNPEEKLPIDDKIHLNKQVSKIIWSDSEVIVYTLDNTTYAADHVIVTPSVGVLKAHKDTLFSPALPKAKLDAIEAIGIAGVMKIILNFENEWWTKDDVIFTFLWNDEDLHNAAKEFPYAPIKNGISWVSAITIMAKVPGNPGVLVTWVTGEFVPDIEKTPESVLKDGCVYILKKFLGQDYDIRAPNRILKSSWRSNPHFRGTYSYERVGFEKPGVRYQLDLAEPLTNANGKPVVLFAGEASNPIHYSTVHGAIESGFREAERIINLYQNS</sequence>
<dbReference type="Gene3D" id="3.90.660.10">
    <property type="match status" value="1"/>
</dbReference>
<name>A0AA38MAN2_9CUCU</name>
<dbReference type="InterPro" id="IPR036188">
    <property type="entry name" value="FAD/NAD-bd_sf"/>
</dbReference>
<feature type="signal peptide" evidence="1">
    <location>
        <begin position="1"/>
        <end position="19"/>
    </location>
</feature>
<dbReference type="EMBL" id="JALNTZ010000006">
    <property type="protein sequence ID" value="KAJ3649628.1"/>
    <property type="molecule type" value="Genomic_DNA"/>
</dbReference>
<dbReference type="Gene3D" id="3.50.50.60">
    <property type="entry name" value="FAD/NAD(P)-binding domain"/>
    <property type="match status" value="1"/>
</dbReference>
<dbReference type="InterPro" id="IPR050281">
    <property type="entry name" value="Flavin_monoamine_oxidase"/>
</dbReference>
<dbReference type="Proteomes" id="UP001168821">
    <property type="component" value="Unassembled WGS sequence"/>
</dbReference>
<dbReference type="SUPFAM" id="SSF51905">
    <property type="entry name" value="FAD/NAD(P)-binding domain"/>
    <property type="match status" value="1"/>
</dbReference>
<evidence type="ECO:0000313" key="4">
    <source>
        <dbReference type="Proteomes" id="UP001168821"/>
    </source>
</evidence>
<evidence type="ECO:0000313" key="3">
    <source>
        <dbReference type="EMBL" id="KAJ3649628.1"/>
    </source>
</evidence>